<evidence type="ECO:0000256" key="1">
    <source>
        <dbReference type="ARBA" id="ARBA00001554"/>
    </source>
</evidence>
<evidence type="ECO:0000313" key="5">
    <source>
        <dbReference type="EMBL" id="MFD1038207.1"/>
    </source>
</evidence>
<dbReference type="InterPro" id="IPR001533">
    <property type="entry name" value="Pterin_deHydtase"/>
</dbReference>
<keyword evidence="4 5" id="KW-0456">Lyase</keyword>
<comment type="caution">
    <text evidence="5">The sequence shown here is derived from an EMBL/GenBank/DDBJ whole genome shotgun (WGS) entry which is preliminary data.</text>
</comment>
<sequence>MERLSEEQITKELDNLSNWKRLDEKWIARKYRFRNYLDGVRFVDKIAEYAENKQHHPFISIDYKVVTLKISSWQAKGLTDLDFEMVKHFDELYENGGRK</sequence>
<comment type="catalytic activity">
    <reaction evidence="1">
        <text>(4aS,6R)-4a-hydroxy-L-erythro-5,6,7,8-tetrahydrobiopterin = (6R)-L-erythro-6,7-dihydrobiopterin + H2O</text>
        <dbReference type="Rhea" id="RHEA:11920"/>
        <dbReference type="ChEBI" id="CHEBI:15377"/>
        <dbReference type="ChEBI" id="CHEBI:15642"/>
        <dbReference type="ChEBI" id="CHEBI:43120"/>
        <dbReference type="EC" id="4.2.1.96"/>
    </reaction>
</comment>
<protein>
    <recommendedName>
        <fullName evidence="3">4a-hydroxytetrahydrobiopterin dehydratase</fullName>
        <ecNumber evidence="3">4.2.1.96</ecNumber>
    </recommendedName>
</protein>
<dbReference type="CDD" id="cd00488">
    <property type="entry name" value="PCD_DCoH"/>
    <property type="match status" value="1"/>
</dbReference>
<dbReference type="Gene3D" id="3.30.1360.20">
    <property type="entry name" value="Transcriptional coactivator/pterin dehydratase"/>
    <property type="match status" value="1"/>
</dbReference>
<name>A0ABW3LIS1_9BACI</name>
<evidence type="ECO:0000256" key="2">
    <source>
        <dbReference type="ARBA" id="ARBA00006472"/>
    </source>
</evidence>
<evidence type="ECO:0000256" key="4">
    <source>
        <dbReference type="ARBA" id="ARBA00023239"/>
    </source>
</evidence>
<proteinExistence type="inferred from homology"/>
<accession>A0ABW3LIS1</accession>
<dbReference type="NCBIfam" id="NF002017">
    <property type="entry name" value="PRK00823.1-2"/>
    <property type="match status" value="1"/>
</dbReference>
<comment type="similarity">
    <text evidence="2">Belongs to the pterin-4-alpha-carbinolamine dehydratase family.</text>
</comment>
<evidence type="ECO:0000313" key="6">
    <source>
        <dbReference type="Proteomes" id="UP001597040"/>
    </source>
</evidence>
<dbReference type="GO" id="GO:0008124">
    <property type="term" value="F:4-alpha-hydroxytetrahydrobiopterin dehydratase activity"/>
    <property type="evidence" value="ECO:0007669"/>
    <property type="project" value="UniProtKB-EC"/>
</dbReference>
<organism evidence="5 6">
    <name type="scientific">Virgibacillus byunsanensis</name>
    <dbReference type="NCBI Taxonomy" id="570945"/>
    <lineage>
        <taxon>Bacteria</taxon>
        <taxon>Bacillati</taxon>
        <taxon>Bacillota</taxon>
        <taxon>Bacilli</taxon>
        <taxon>Bacillales</taxon>
        <taxon>Bacillaceae</taxon>
        <taxon>Virgibacillus</taxon>
    </lineage>
</organism>
<dbReference type="EMBL" id="JBHTKJ010000015">
    <property type="protein sequence ID" value="MFD1038207.1"/>
    <property type="molecule type" value="Genomic_DNA"/>
</dbReference>
<dbReference type="PANTHER" id="PTHR12599">
    <property type="entry name" value="PTERIN-4-ALPHA-CARBINOLAMINE DEHYDRATASE"/>
    <property type="match status" value="1"/>
</dbReference>
<dbReference type="EC" id="4.2.1.96" evidence="3"/>
<keyword evidence="6" id="KW-1185">Reference proteome</keyword>
<dbReference type="SUPFAM" id="SSF55248">
    <property type="entry name" value="PCD-like"/>
    <property type="match status" value="1"/>
</dbReference>
<reference evidence="6" key="1">
    <citation type="journal article" date="2019" name="Int. J. Syst. Evol. Microbiol.">
        <title>The Global Catalogue of Microorganisms (GCM) 10K type strain sequencing project: providing services to taxonomists for standard genome sequencing and annotation.</title>
        <authorList>
            <consortium name="The Broad Institute Genomics Platform"/>
            <consortium name="The Broad Institute Genome Sequencing Center for Infectious Disease"/>
            <person name="Wu L."/>
            <person name="Ma J."/>
        </authorList>
    </citation>
    <scope>NUCLEOTIDE SEQUENCE [LARGE SCALE GENOMIC DNA]</scope>
    <source>
        <strain evidence="6">CCUG 56754</strain>
    </source>
</reference>
<dbReference type="RefSeq" id="WP_390360981.1">
    <property type="nucleotide sequence ID" value="NZ_JBHTKJ010000015.1"/>
</dbReference>
<dbReference type="InterPro" id="IPR036428">
    <property type="entry name" value="PCD_sf"/>
</dbReference>
<evidence type="ECO:0000256" key="3">
    <source>
        <dbReference type="ARBA" id="ARBA00013252"/>
    </source>
</evidence>
<dbReference type="Proteomes" id="UP001597040">
    <property type="component" value="Unassembled WGS sequence"/>
</dbReference>
<dbReference type="Pfam" id="PF01329">
    <property type="entry name" value="Pterin_4a"/>
    <property type="match status" value="1"/>
</dbReference>
<gene>
    <name evidence="5" type="ORF">ACFQ3N_07255</name>
</gene>
<dbReference type="PANTHER" id="PTHR12599:SF0">
    <property type="entry name" value="PTERIN-4-ALPHA-CARBINOLAMINE DEHYDRATASE"/>
    <property type="match status" value="1"/>
</dbReference>